<evidence type="ECO:0000313" key="2">
    <source>
        <dbReference type="EMBL" id="SIT49947.1"/>
    </source>
</evidence>
<dbReference type="AlphaFoldDB" id="A0A1N7SRB7"/>
<keyword evidence="2" id="KW-0489">Methyltransferase</keyword>
<dbReference type="PANTHER" id="PTHR42912:SF94">
    <property type="entry name" value="METHYLTRANSFERASE TYPE 11 DOMAIN-CONTAINING PROTEIN"/>
    <property type="match status" value="1"/>
</dbReference>
<dbReference type="CDD" id="cd02440">
    <property type="entry name" value="AdoMet_MTases"/>
    <property type="match status" value="1"/>
</dbReference>
<gene>
    <name evidence="2" type="ORF">BN2476_730037</name>
</gene>
<feature type="domain" description="Methyltransferase" evidence="1">
    <location>
        <begin position="49"/>
        <end position="137"/>
    </location>
</feature>
<organism evidence="2 3">
    <name type="scientific">Paraburkholderia piptadeniae</name>
    <dbReference type="NCBI Taxonomy" id="1701573"/>
    <lineage>
        <taxon>Bacteria</taxon>
        <taxon>Pseudomonadati</taxon>
        <taxon>Pseudomonadota</taxon>
        <taxon>Betaproteobacteria</taxon>
        <taxon>Burkholderiales</taxon>
        <taxon>Burkholderiaceae</taxon>
        <taxon>Paraburkholderia</taxon>
    </lineage>
</organism>
<dbReference type="InterPro" id="IPR050508">
    <property type="entry name" value="Methyltransf_Superfamily"/>
</dbReference>
<dbReference type="InterPro" id="IPR029063">
    <property type="entry name" value="SAM-dependent_MTases_sf"/>
</dbReference>
<dbReference type="Gene3D" id="3.40.50.150">
    <property type="entry name" value="Vaccinia Virus protein VP39"/>
    <property type="match status" value="1"/>
</dbReference>
<comment type="caution">
    <text evidence="2">The sequence shown here is derived from an EMBL/GenBank/DDBJ whole genome shotgun (WGS) entry which is preliminary data.</text>
</comment>
<evidence type="ECO:0000313" key="3">
    <source>
        <dbReference type="Proteomes" id="UP000195569"/>
    </source>
</evidence>
<dbReference type="PANTHER" id="PTHR42912">
    <property type="entry name" value="METHYLTRANSFERASE"/>
    <property type="match status" value="1"/>
</dbReference>
<dbReference type="GO" id="GO:0008168">
    <property type="term" value="F:methyltransferase activity"/>
    <property type="evidence" value="ECO:0007669"/>
    <property type="project" value="UniProtKB-KW"/>
</dbReference>
<dbReference type="Proteomes" id="UP000195569">
    <property type="component" value="Unassembled WGS sequence"/>
</dbReference>
<dbReference type="GO" id="GO:0032259">
    <property type="term" value="P:methylation"/>
    <property type="evidence" value="ECO:0007669"/>
    <property type="project" value="UniProtKB-KW"/>
</dbReference>
<dbReference type="SUPFAM" id="SSF53335">
    <property type="entry name" value="S-adenosyl-L-methionine-dependent methyltransferases"/>
    <property type="match status" value="1"/>
</dbReference>
<proteinExistence type="predicted"/>
<dbReference type="EMBL" id="CYGY02000073">
    <property type="protein sequence ID" value="SIT49947.1"/>
    <property type="molecule type" value="Genomic_DNA"/>
</dbReference>
<reference evidence="2" key="1">
    <citation type="submission" date="2016-12" db="EMBL/GenBank/DDBJ databases">
        <authorList>
            <person name="Moulin L."/>
        </authorList>
    </citation>
    <scope>NUCLEOTIDE SEQUENCE [LARGE SCALE GENOMIC DNA]</scope>
    <source>
        <strain evidence="2">STM 7183</strain>
    </source>
</reference>
<name>A0A1N7SRB7_9BURK</name>
<dbReference type="RefSeq" id="WP_087738714.1">
    <property type="nucleotide sequence ID" value="NZ_CYGY02000073.1"/>
</dbReference>
<keyword evidence="3" id="KW-1185">Reference proteome</keyword>
<protein>
    <submittedName>
        <fullName evidence="2">Type 11 methyltransferase</fullName>
    </submittedName>
</protein>
<keyword evidence="2" id="KW-0808">Transferase</keyword>
<sequence length="205" mass="22713">MTFRPDSATLDAYTRDAARYSREWLDQPPPDDMYALWHDHLLPMGKTADIGCGNGRDTAWLADNGYRVTGFDASEGLLEEARRLYPHIAFRTATLPSLAEIDEQFDNVVCETVLMHLAPDAITDAVDNLVRILRPSGMLYLSWRVTEGEDRRQPDGRLYSAFEPGLVTNALSACVILFADDTTSASSGKRVCRIIAARRTEGTGG</sequence>
<evidence type="ECO:0000259" key="1">
    <source>
        <dbReference type="Pfam" id="PF13649"/>
    </source>
</evidence>
<dbReference type="Pfam" id="PF13649">
    <property type="entry name" value="Methyltransf_25"/>
    <property type="match status" value="1"/>
</dbReference>
<accession>A0A1N7SRB7</accession>
<dbReference type="OrthoDB" id="7348755at2"/>
<dbReference type="InterPro" id="IPR041698">
    <property type="entry name" value="Methyltransf_25"/>
</dbReference>